<evidence type="ECO:0000313" key="4">
    <source>
        <dbReference type="EMBL" id="PHH63159.1"/>
    </source>
</evidence>
<feature type="region of interest" description="Disordered" evidence="2">
    <location>
        <begin position="27"/>
        <end position="156"/>
    </location>
</feature>
<dbReference type="SUPFAM" id="SSF53335">
    <property type="entry name" value="S-adenosyl-L-methionine-dependent methyltransferases"/>
    <property type="match status" value="1"/>
</dbReference>
<protein>
    <recommendedName>
        <fullName evidence="3">Methyltransferase domain-containing protein</fullName>
    </recommendedName>
</protein>
<feature type="region of interest" description="Disordered" evidence="2">
    <location>
        <begin position="426"/>
        <end position="445"/>
    </location>
</feature>
<comment type="caution">
    <text evidence="4">The sequence shown here is derived from an EMBL/GenBank/DDBJ whole genome shotgun (WGS) entry which is preliminary data.</text>
</comment>
<evidence type="ECO:0000259" key="3">
    <source>
        <dbReference type="Pfam" id="PF13649"/>
    </source>
</evidence>
<sequence>MAKMAKTKEQFDFDVAFMNSASVMAIPAQRPWSSSHRRSQSKHRRSNSSSGADNHHRRFLGHSRTSSGSRSSHDTTATSLHTDRSAAAHISMSLAGGQRSVPETSRSSHRLMHRRPSMDPSGASPESALSAAALASSGPPSSSSATAESFSSSTSKPFITRHGRLFLNEASLPYPLPVDLVELHHQSLRTMLQIQLFGAPVCSPLLKCNPPERVLEVGCGSGVWSMMCNVYYKSRGHGGISFTGIDIAPLCPEPTQPHTAMDWTFVRHNLLHFPWPLPQKSFDLVMIKDMSLAITERGFQELLEESVKRLRPGGTLEIWDSDHLIRALRPHERGYVDPVSPEQAEAASLGAYHIGKNTPISAPQNTYFLDYNNWITRALAARSLSAVPCTRIGPALLQESPMLVDMKSRRLAVPLDQVRWEREGPDIVVSRDSNTSPDSKANKASPKALTAGQIAVRSTALLTVVQQIQALGHVVREVNGKSSDEWEMWVSKMMNDVVNDNGAIWGECLEVGAWWATRQSDEAINATGT</sequence>
<proteinExistence type="inferred from homology"/>
<dbReference type="AlphaFoldDB" id="A0A2C5X9K2"/>
<dbReference type="Proteomes" id="UP000226192">
    <property type="component" value="Unassembled WGS sequence"/>
</dbReference>
<comment type="similarity">
    <text evidence="1">Belongs to the methyltransferase superfamily. LaeA methyltransferase family.</text>
</comment>
<gene>
    <name evidence="4" type="ORF">CDD81_6210</name>
</gene>
<dbReference type="Gene3D" id="3.40.50.150">
    <property type="entry name" value="Vaccinia Virus protein VP39"/>
    <property type="match status" value="1"/>
</dbReference>
<name>A0A2C5X9K2_9HYPO</name>
<evidence type="ECO:0000313" key="5">
    <source>
        <dbReference type="Proteomes" id="UP000226192"/>
    </source>
</evidence>
<reference evidence="4 5" key="1">
    <citation type="submission" date="2017-06" db="EMBL/GenBank/DDBJ databases">
        <title>Ant-infecting Ophiocordyceps genomes reveal a high diversity of potential behavioral manipulation genes and a possible major role for enterotoxins.</title>
        <authorList>
            <person name="De Bekker C."/>
            <person name="Evans H.C."/>
            <person name="Brachmann A."/>
            <person name="Hughes D.P."/>
        </authorList>
    </citation>
    <scope>NUCLEOTIDE SEQUENCE [LARGE SCALE GENOMIC DNA]</scope>
    <source>
        <strain evidence="4 5">Map64</strain>
    </source>
</reference>
<evidence type="ECO:0000256" key="1">
    <source>
        <dbReference type="ARBA" id="ARBA00038158"/>
    </source>
</evidence>
<dbReference type="InterPro" id="IPR029063">
    <property type="entry name" value="SAM-dependent_MTases_sf"/>
</dbReference>
<organism evidence="4 5">
    <name type="scientific">Ophiocordyceps australis</name>
    <dbReference type="NCBI Taxonomy" id="1399860"/>
    <lineage>
        <taxon>Eukaryota</taxon>
        <taxon>Fungi</taxon>
        <taxon>Dikarya</taxon>
        <taxon>Ascomycota</taxon>
        <taxon>Pezizomycotina</taxon>
        <taxon>Sordariomycetes</taxon>
        <taxon>Hypocreomycetidae</taxon>
        <taxon>Hypocreales</taxon>
        <taxon>Ophiocordycipitaceae</taxon>
        <taxon>Ophiocordyceps</taxon>
    </lineage>
</organism>
<dbReference type="PANTHER" id="PTHR43591:SF50">
    <property type="entry name" value="METHYLTRANSFERASE DOMAIN-CONTAINING PROTEIN-RELATED"/>
    <property type="match status" value="1"/>
</dbReference>
<dbReference type="OrthoDB" id="2013972at2759"/>
<keyword evidence="5" id="KW-1185">Reference proteome</keyword>
<accession>A0A2C5X9K2</accession>
<dbReference type="InterPro" id="IPR041698">
    <property type="entry name" value="Methyltransf_25"/>
</dbReference>
<feature type="compositionally biased region" description="Basic residues" evidence="2">
    <location>
        <begin position="35"/>
        <end position="46"/>
    </location>
</feature>
<feature type="compositionally biased region" description="Low complexity" evidence="2">
    <location>
        <begin position="120"/>
        <end position="155"/>
    </location>
</feature>
<feature type="domain" description="Methyltransferase" evidence="3">
    <location>
        <begin position="214"/>
        <end position="314"/>
    </location>
</feature>
<evidence type="ECO:0000256" key="2">
    <source>
        <dbReference type="SAM" id="MobiDB-lite"/>
    </source>
</evidence>
<dbReference type="STRING" id="1399860.A0A2C5X9K2"/>
<dbReference type="PANTHER" id="PTHR43591">
    <property type="entry name" value="METHYLTRANSFERASE"/>
    <property type="match status" value="1"/>
</dbReference>
<dbReference type="Pfam" id="PF13649">
    <property type="entry name" value="Methyltransf_25"/>
    <property type="match status" value="1"/>
</dbReference>
<dbReference type="EMBL" id="NJET01000055">
    <property type="protein sequence ID" value="PHH63159.1"/>
    <property type="molecule type" value="Genomic_DNA"/>
</dbReference>
<dbReference type="CDD" id="cd02440">
    <property type="entry name" value="AdoMet_MTases"/>
    <property type="match status" value="1"/>
</dbReference>